<accession>A0A0A9HHP7</accession>
<organism evidence="1">
    <name type="scientific">Arundo donax</name>
    <name type="common">Giant reed</name>
    <name type="synonym">Donax arundinaceus</name>
    <dbReference type="NCBI Taxonomy" id="35708"/>
    <lineage>
        <taxon>Eukaryota</taxon>
        <taxon>Viridiplantae</taxon>
        <taxon>Streptophyta</taxon>
        <taxon>Embryophyta</taxon>
        <taxon>Tracheophyta</taxon>
        <taxon>Spermatophyta</taxon>
        <taxon>Magnoliopsida</taxon>
        <taxon>Liliopsida</taxon>
        <taxon>Poales</taxon>
        <taxon>Poaceae</taxon>
        <taxon>PACMAD clade</taxon>
        <taxon>Arundinoideae</taxon>
        <taxon>Arundineae</taxon>
        <taxon>Arundo</taxon>
    </lineage>
</organism>
<evidence type="ECO:0000313" key="1">
    <source>
        <dbReference type="EMBL" id="JAE36277.1"/>
    </source>
</evidence>
<proteinExistence type="predicted"/>
<sequence>MALLYYFYCYLSNS</sequence>
<reference evidence="1" key="2">
    <citation type="journal article" date="2015" name="Data Brief">
        <title>Shoot transcriptome of the giant reed, Arundo donax.</title>
        <authorList>
            <person name="Barrero R.A."/>
            <person name="Guerrero F.D."/>
            <person name="Moolhuijzen P."/>
            <person name="Goolsby J.A."/>
            <person name="Tidwell J."/>
            <person name="Bellgard S.E."/>
            <person name="Bellgard M.I."/>
        </authorList>
    </citation>
    <scope>NUCLEOTIDE SEQUENCE</scope>
    <source>
        <tissue evidence="1">Shoot tissue taken approximately 20 cm above the soil surface</tissue>
    </source>
</reference>
<reference evidence="1" key="1">
    <citation type="submission" date="2014-09" db="EMBL/GenBank/DDBJ databases">
        <authorList>
            <person name="Magalhaes I.L.F."/>
            <person name="Oliveira U."/>
            <person name="Santos F.R."/>
            <person name="Vidigal T.H.D.A."/>
            <person name="Brescovit A.D."/>
            <person name="Santos A.J."/>
        </authorList>
    </citation>
    <scope>NUCLEOTIDE SEQUENCE</scope>
    <source>
        <tissue evidence="1">Shoot tissue taken approximately 20 cm above the soil surface</tissue>
    </source>
</reference>
<protein>
    <submittedName>
        <fullName evidence="1">Uncharacterized protein</fullName>
    </submittedName>
</protein>
<dbReference type="EMBL" id="GBRH01161619">
    <property type="protein sequence ID" value="JAE36277.1"/>
    <property type="molecule type" value="Transcribed_RNA"/>
</dbReference>
<name>A0A0A9HHP7_ARUDO</name>